<evidence type="ECO:0000313" key="2">
    <source>
        <dbReference type="EMBL" id="AFR44452.1"/>
    </source>
</evidence>
<name>J9R906_PAVHH</name>
<protein>
    <submittedName>
        <fullName evidence="2">Late nonstructural protein</fullName>
    </submittedName>
</protein>
<reference evidence="2" key="1">
    <citation type="submission" date="2012-08" db="EMBL/GenBank/DDBJ databases">
        <title>Identification of sequence changes in H-1PV genome retrieved from different virus stocks.</title>
        <authorList>
            <person name="Salome N."/>
            <person name="Vogel M."/>
            <person name="Rommelaere J."/>
            <person name="Dinsart C."/>
        </authorList>
    </citation>
    <scope>NUCLEOTIDE SEQUENCE</scope>
</reference>
<keyword evidence="1" id="KW-1133">Transmembrane helix</keyword>
<evidence type="ECO:0000256" key="1">
    <source>
        <dbReference type="SAM" id="Phobius"/>
    </source>
</evidence>
<accession>J9R906</accession>
<dbReference type="EMBL" id="JX505432">
    <property type="protein sequence ID" value="AFR44452.1"/>
    <property type="molecule type" value="Genomic_DNA"/>
</dbReference>
<sequence length="57" mass="6192">MAPKQTNQTLESLMLELSDQLTEVEALGVGALAGVGLVFLLGLMIIKRLISFWEMDG</sequence>
<organismHost>
    <name type="scientific">Rattus norvegicus</name>
    <name type="common">Rat</name>
    <dbReference type="NCBI Taxonomy" id="10116"/>
</organismHost>
<keyword evidence="1" id="KW-0472">Membrane</keyword>
<organism evidence="2">
    <name type="scientific">Hamster parvovirus H1</name>
    <dbReference type="NCBI Taxonomy" id="10799"/>
    <lineage>
        <taxon>Viruses</taxon>
        <taxon>Monodnaviria</taxon>
        <taxon>Shotokuvirae</taxon>
        <taxon>Cossaviricota</taxon>
        <taxon>Quintoviricetes</taxon>
        <taxon>Piccovirales</taxon>
        <taxon>Parvoviridae</taxon>
        <taxon>Parvovirinae</taxon>
        <taxon>Protoparvovirus</taxon>
        <taxon>Protoparvovirus rodent1</taxon>
    </lineage>
</organism>
<proteinExistence type="predicted"/>
<keyword evidence="1" id="KW-0812">Transmembrane</keyword>
<feature type="transmembrane region" description="Helical" evidence="1">
    <location>
        <begin position="26"/>
        <end position="46"/>
    </location>
</feature>
<organismHost>
    <name type="scientific">Cricetidae sp.</name>
    <name type="common">Hamster</name>
    <dbReference type="NCBI Taxonomy" id="36483"/>
</organismHost>